<evidence type="ECO:0000256" key="1">
    <source>
        <dbReference type="SAM" id="SignalP"/>
    </source>
</evidence>
<dbReference type="InterPro" id="IPR059026">
    <property type="entry name" value="LpqB_N"/>
</dbReference>
<keyword evidence="1" id="KW-0732">Signal</keyword>
<keyword evidence="3" id="KW-0449">Lipoprotein</keyword>
<feature type="domain" description="GerMN" evidence="2">
    <location>
        <begin position="214"/>
        <end position="307"/>
    </location>
</feature>
<dbReference type="GeneID" id="94443973"/>
<protein>
    <submittedName>
        <fullName evidence="3">Lipoprotein LpqB</fullName>
    </submittedName>
</protein>
<dbReference type="SMART" id="SM00909">
    <property type="entry name" value="Germane"/>
    <property type="match status" value="1"/>
</dbReference>
<dbReference type="KEGG" id="mfol:DXT68_06195"/>
<comment type="caution">
    <text evidence="3">The sequence shown here is derived from an EMBL/GenBank/DDBJ whole genome shotgun (WGS) entry which is preliminary data.</text>
</comment>
<accession>A0A0F0KAY0</accession>
<evidence type="ECO:0000313" key="3">
    <source>
        <dbReference type="EMBL" id="KJL18097.1"/>
    </source>
</evidence>
<dbReference type="InterPro" id="IPR018910">
    <property type="entry name" value="LpqB_C"/>
</dbReference>
<feature type="signal peptide" evidence="1">
    <location>
        <begin position="1"/>
        <end position="23"/>
    </location>
</feature>
<reference evidence="3 4" key="1">
    <citation type="submission" date="2015-02" db="EMBL/GenBank/DDBJ databases">
        <title>Draft genome sequences of ten Microbacterium spp. with emphasis on heavy metal contaminated environments.</title>
        <authorList>
            <person name="Corretto E."/>
        </authorList>
    </citation>
    <scope>NUCLEOTIDE SEQUENCE [LARGE SCALE GENOMIC DNA]</scope>
    <source>
        <strain evidence="3 4">DSM 12966</strain>
    </source>
</reference>
<sequence>MIRRTPRILRGLAVATVALMLTACTGLPTSGDAQPGLALGASPEDPDFLPLASGPADGAAPASIVEGFMEAAITPADNWDTARKFLTPDLASTWRPNTGVSIDVSASTRVFTSSVDETDEPSAGDTADVRVTFDQLASVDATGAYSESFGASNSAFVVVFDEGQWRISEAPDGVVIDQSRFSRVYDDFALQYYDQTWERLVPDVRWFPRRATVATTIAQSLIGGAPSPWLDPAVQSAFPQGVQLARDAVPIDSDQVADVALNRDALSLDPKTLARMRTQLQTTFAAAGLQISQVRFTVDGRALEAGVVKLVEDPAEAGSIVLRDGEFGTLVGSEITPIAGVTEEILAATQPISAIDVALDNSRAAVQLADGHVYLAGEGQFDELDKRANLVRPSMDPYGYTWSVPSNAPSALQAIGSEVAPNAISGAWPDASAVSAIRVSVDGARIAAVVVVGGERWIVVSSVIRDETGVPTELGPIEPLAQLSGAATALVWLGPDRLGVLADLEDRTVITQIVGGTGTSEVAPTEAVSLAGARTASGLRVLGAGGAVFARTGSAWSESISGVALLATRAGH</sequence>
<dbReference type="AlphaFoldDB" id="A0A0F0KAY0"/>
<name>A0A0F0KAY0_9MICO</name>
<dbReference type="Pfam" id="PF10647">
    <property type="entry name" value="Gmad1"/>
    <property type="match status" value="1"/>
</dbReference>
<dbReference type="Pfam" id="PF25976">
    <property type="entry name" value="LpqB_N"/>
    <property type="match status" value="1"/>
</dbReference>
<gene>
    <name evidence="3" type="primary">lpqB</name>
    <name evidence="3" type="ORF">RN50_03204</name>
</gene>
<dbReference type="Proteomes" id="UP000033572">
    <property type="component" value="Unassembled WGS sequence"/>
</dbReference>
<dbReference type="PATRIC" id="fig|104336.4.peg.3244"/>
<keyword evidence="4" id="KW-1185">Reference proteome</keyword>
<dbReference type="EMBL" id="JYIU01000046">
    <property type="protein sequence ID" value="KJL18097.1"/>
    <property type="molecule type" value="Genomic_DNA"/>
</dbReference>
<feature type="chain" id="PRO_5039540208" evidence="1">
    <location>
        <begin position="24"/>
        <end position="572"/>
    </location>
</feature>
<dbReference type="InterPro" id="IPR019606">
    <property type="entry name" value="GerMN"/>
</dbReference>
<proteinExistence type="predicted"/>
<evidence type="ECO:0000313" key="4">
    <source>
        <dbReference type="Proteomes" id="UP000033572"/>
    </source>
</evidence>
<dbReference type="RefSeq" id="WP_045255448.1">
    <property type="nucleotide sequence ID" value="NZ_CP031425.1"/>
</dbReference>
<dbReference type="Pfam" id="PF10646">
    <property type="entry name" value="Germane"/>
    <property type="match status" value="1"/>
</dbReference>
<organism evidence="3 4">
    <name type="scientific">Microbacterium foliorum</name>
    <dbReference type="NCBI Taxonomy" id="104336"/>
    <lineage>
        <taxon>Bacteria</taxon>
        <taxon>Bacillati</taxon>
        <taxon>Actinomycetota</taxon>
        <taxon>Actinomycetes</taxon>
        <taxon>Micrococcales</taxon>
        <taxon>Microbacteriaceae</taxon>
        <taxon>Microbacterium</taxon>
    </lineage>
</organism>
<dbReference type="PROSITE" id="PS51257">
    <property type="entry name" value="PROKAR_LIPOPROTEIN"/>
    <property type="match status" value="1"/>
</dbReference>
<evidence type="ECO:0000259" key="2">
    <source>
        <dbReference type="SMART" id="SM00909"/>
    </source>
</evidence>